<evidence type="ECO:0000313" key="1">
    <source>
        <dbReference type="EMBL" id="SFZ73962.1"/>
    </source>
</evidence>
<name>A0A1K2HCD1_9LACT</name>
<reference evidence="1 2" key="1">
    <citation type="submission" date="2016-11" db="EMBL/GenBank/DDBJ databases">
        <authorList>
            <person name="Jaros S."/>
            <person name="Januszkiewicz K."/>
            <person name="Wedrychowicz H."/>
        </authorList>
    </citation>
    <scope>NUCLEOTIDE SEQUENCE [LARGE SCALE GENOMIC DNA]</scope>
    <source>
        <strain evidence="1 2">DSM 22330</strain>
    </source>
</reference>
<accession>A0A1K2HCD1</accession>
<dbReference type="RefSeq" id="WP_031366201.1">
    <property type="nucleotide sequence ID" value="NZ_FPKS01000004.1"/>
</dbReference>
<protein>
    <submittedName>
        <fullName evidence="1">Uncharacterized protein</fullName>
    </submittedName>
</protein>
<evidence type="ECO:0000313" key="2">
    <source>
        <dbReference type="Proteomes" id="UP000185655"/>
    </source>
</evidence>
<dbReference type="STRING" id="1122154.SAMN02746068_01019"/>
<sequence>MIIKITRKYDKHRNLSKEYFAEKKEFEFEHRDTKEEHGAIEESMYRISDMEELTRVIKPNFFKNYTEYATFLILNEAKFNSKEQTQ</sequence>
<dbReference type="EMBL" id="FPKS01000004">
    <property type="protein sequence ID" value="SFZ73962.1"/>
    <property type="molecule type" value="Genomic_DNA"/>
</dbReference>
<gene>
    <name evidence="1" type="ORF">SAMN02746068_01019</name>
</gene>
<dbReference type="Proteomes" id="UP000185655">
    <property type="component" value="Unassembled WGS sequence"/>
</dbReference>
<dbReference type="AlphaFoldDB" id="A0A1K2HCD1"/>
<proteinExistence type="predicted"/>
<organism evidence="1 2">
    <name type="scientific">Pseudolactococcus chungangensis CAU 28 = DSM 22330</name>
    <dbReference type="NCBI Taxonomy" id="1122154"/>
    <lineage>
        <taxon>Bacteria</taxon>
        <taxon>Bacillati</taxon>
        <taxon>Bacillota</taxon>
        <taxon>Bacilli</taxon>
        <taxon>Lactobacillales</taxon>
        <taxon>Streptococcaceae</taxon>
        <taxon>Pseudolactococcus</taxon>
    </lineage>
</organism>